<feature type="region of interest" description="Disordered" evidence="1">
    <location>
        <begin position="631"/>
        <end position="651"/>
    </location>
</feature>
<gene>
    <name evidence="2" type="ORF">I206_07122</name>
    <name evidence="3" type="ORF">I206_106320</name>
</gene>
<reference evidence="2" key="3">
    <citation type="submission" date="2016-07" db="EMBL/GenBank/DDBJ databases">
        <title>Evolution of pathogenesis and genome organization in the Tremellales.</title>
        <authorList>
            <person name="Cuomo C."/>
            <person name="Litvintseva A."/>
            <person name="Heitman J."/>
            <person name="Chen Y."/>
            <person name="Sun S."/>
            <person name="Springer D."/>
            <person name="Dromer F."/>
            <person name="Young S."/>
            <person name="Zeng Q."/>
            <person name="Chapman S."/>
            <person name="Gujja S."/>
            <person name="Saif S."/>
            <person name="Birren B."/>
        </authorList>
    </citation>
    <scope>NUCLEOTIDE SEQUENCE</scope>
    <source>
        <strain evidence="2">CBS 10737</strain>
    </source>
</reference>
<evidence type="ECO:0000313" key="2">
    <source>
        <dbReference type="EMBL" id="OCF46735.1"/>
    </source>
</evidence>
<reference evidence="3" key="4">
    <citation type="submission" date="2024-02" db="EMBL/GenBank/DDBJ databases">
        <title>Comparative genomics of Cryptococcus and Kwoniella reveals pathogenesis evolution and contrasting modes of karyotype evolution via chromosome fusion or intercentromeric recombination.</title>
        <authorList>
            <person name="Coelho M.A."/>
            <person name="David-Palma M."/>
            <person name="Shea T."/>
            <person name="Bowers K."/>
            <person name="McGinley-Smith S."/>
            <person name="Mohammad A.W."/>
            <person name="Gnirke A."/>
            <person name="Yurkov A.M."/>
            <person name="Nowrousian M."/>
            <person name="Sun S."/>
            <person name="Cuomo C.A."/>
            <person name="Heitman J."/>
        </authorList>
    </citation>
    <scope>NUCLEOTIDE SEQUENCE</scope>
    <source>
        <strain evidence="3">CBS 10737</strain>
    </source>
</reference>
<dbReference type="RefSeq" id="XP_019007954.1">
    <property type="nucleotide sequence ID" value="XM_019158816.1"/>
</dbReference>
<evidence type="ECO:0000313" key="3">
    <source>
        <dbReference type="EMBL" id="WWC72358.1"/>
    </source>
</evidence>
<dbReference type="OrthoDB" id="10587015at2759"/>
<feature type="region of interest" description="Disordered" evidence="1">
    <location>
        <begin position="493"/>
        <end position="513"/>
    </location>
</feature>
<dbReference type="AlphaFoldDB" id="A0A1B9HTZ2"/>
<evidence type="ECO:0000256" key="1">
    <source>
        <dbReference type="SAM" id="MobiDB-lite"/>
    </source>
</evidence>
<organism evidence="2">
    <name type="scientific">Kwoniella pini CBS 10737</name>
    <dbReference type="NCBI Taxonomy" id="1296096"/>
    <lineage>
        <taxon>Eukaryota</taxon>
        <taxon>Fungi</taxon>
        <taxon>Dikarya</taxon>
        <taxon>Basidiomycota</taxon>
        <taxon>Agaricomycotina</taxon>
        <taxon>Tremellomycetes</taxon>
        <taxon>Tremellales</taxon>
        <taxon>Cryptococcaceae</taxon>
        <taxon>Kwoniella</taxon>
    </lineage>
</organism>
<proteinExistence type="predicted"/>
<keyword evidence="4" id="KW-1185">Reference proteome</keyword>
<protein>
    <submittedName>
        <fullName evidence="2">Uncharacterized protein</fullName>
    </submittedName>
</protein>
<reference evidence="2" key="1">
    <citation type="submission" date="2013-07" db="EMBL/GenBank/DDBJ databases">
        <title>The Genome Sequence of Cryptococcus pinus CBS10737.</title>
        <authorList>
            <consortium name="The Broad Institute Genome Sequencing Platform"/>
            <person name="Cuomo C."/>
            <person name="Litvintseva A."/>
            <person name="Chen Y."/>
            <person name="Heitman J."/>
            <person name="Sun S."/>
            <person name="Springer D."/>
            <person name="Dromer F."/>
            <person name="Young S.K."/>
            <person name="Zeng Q."/>
            <person name="Gargeya S."/>
            <person name="Fitzgerald M."/>
            <person name="Abouelleil A."/>
            <person name="Alvarado L."/>
            <person name="Berlin A.M."/>
            <person name="Chapman S.B."/>
            <person name="Dewar J."/>
            <person name="Goldberg J."/>
            <person name="Griggs A."/>
            <person name="Gujja S."/>
            <person name="Hansen M."/>
            <person name="Howarth C."/>
            <person name="Imamovic A."/>
            <person name="Larimer J."/>
            <person name="McCowan C."/>
            <person name="Murphy C."/>
            <person name="Pearson M."/>
            <person name="Priest M."/>
            <person name="Roberts A."/>
            <person name="Saif S."/>
            <person name="Shea T."/>
            <person name="Sykes S."/>
            <person name="Wortman J."/>
            <person name="Nusbaum C."/>
            <person name="Birren B."/>
        </authorList>
    </citation>
    <scope>NUCLEOTIDE SEQUENCE [LARGE SCALE GENOMIC DNA]</scope>
    <source>
        <strain evidence="2">CBS 10737</strain>
    </source>
</reference>
<accession>A0A1B9HTZ2</accession>
<sequence>MTEPNLPYGRSRYFPFAENPINVILEDQINSHQTSRHNNVAQSAQGIIDYSSSTQPYQDMGCQGQQYPLGPAIDFGSANHPTPSSSNDQTIQSQQVNQIPIFSSLPYSHNTTSHKATSKANFQNYTKDRNIVNNGDDEDEEGEEIPLEIELSEKSSYSPRNDRSKTTVISLKEFTKSPSSTIEMPLYANTPKIANIPPKRPHTSKFNTDSSSSSLDHEYIVRCDEPISTNGRYPTRKSTIRANEKVQAIRNCTERFSGSEDERIEAKKDKSLRKGQGKAKVGAYGGRRIPAGEGIYNDGTINRKAQKIPAGAFLFQLMEYLAYDKYPGYVIMKNQVAFIPNTEAFAKFVYSRDIKDHEKSKAITRPWESFQRNLNNYIASWPFHRLAVPGTKLKSQIIDIPTLNELAERWKEYGLDENVLERERNRIEQWAEITVPVKPYILSAKEKKTLKLVQFKRRFGKSSKLIDLDIAFKSTDKKERKYKIDEIDQNDEDEYYGPKKKRSRTTLIGESSGYYNQKEEKSLSVTIDDEEENNELYSEEDTEMMAPDLTETRASSPEIPLFNRIQANRMGTPEKMQLRLSIGGKSISIPSTPEKAIINSDKRSFASINSNSPDKGQHDPTYHEIIYTPSPTFSNPIVTPQTANTDVHSSSRPNSIMKIYCEL</sequence>
<name>A0A1B9HTZ2_9TREE</name>
<reference evidence="3" key="2">
    <citation type="submission" date="2013-07" db="EMBL/GenBank/DDBJ databases">
        <authorList>
            <consortium name="The Broad Institute Genome Sequencing Platform"/>
            <person name="Cuomo C."/>
            <person name="Litvintseva A."/>
            <person name="Chen Y."/>
            <person name="Heitman J."/>
            <person name="Sun S."/>
            <person name="Springer D."/>
            <person name="Dromer F."/>
            <person name="Young S.K."/>
            <person name="Zeng Q."/>
            <person name="Gargeya S."/>
            <person name="Fitzgerald M."/>
            <person name="Abouelleil A."/>
            <person name="Alvarado L."/>
            <person name="Berlin A.M."/>
            <person name="Chapman S.B."/>
            <person name="Dewar J."/>
            <person name="Goldberg J."/>
            <person name="Griggs A."/>
            <person name="Gujja S."/>
            <person name="Hansen M."/>
            <person name="Howarth C."/>
            <person name="Imamovic A."/>
            <person name="Larimer J."/>
            <person name="McCowan C."/>
            <person name="Murphy C."/>
            <person name="Pearson M."/>
            <person name="Priest M."/>
            <person name="Roberts A."/>
            <person name="Saif S."/>
            <person name="Shea T."/>
            <person name="Sykes S."/>
            <person name="Wortman J."/>
            <person name="Nusbaum C."/>
            <person name="Birren B."/>
        </authorList>
    </citation>
    <scope>NUCLEOTIDE SEQUENCE</scope>
    <source>
        <strain evidence="3">CBS 10737</strain>
    </source>
</reference>
<dbReference type="KEGG" id="kpin:30175491"/>
<feature type="region of interest" description="Disordered" evidence="1">
    <location>
        <begin position="191"/>
        <end position="211"/>
    </location>
</feature>
<dbReference type="GeneID" id="30175491"/>
<evidence type="ECO:0000313" key="4">
    <source>
        <dbReference type="Proteomes" id="UP000094020"/>
    </source>
</evidence>
<dbReference type="EMBL" id="KI894015">
    <property type="protein sequence ID" value="OCF46735.1"/>
    <property type="molecule type" value="Genomic_DNA"/>
</dbReference>
<dbReference type="Proteomes" id="UP000094020">
    <property type="component" value="Chromosome 9"/>
</dbReference>
<dbReference type="EMBL" id="CP144527">
    <property type="protein sequence ID" value="WWC72358.1"/>
    <property type="molecule type" value="Genomic_DNA"/>
</dbReference>